<dbReference type="GO" id="GO:0051301">
    <property type="term" value="P:cell division"/>
    <property type="evidence" value="ECO:0007669"/>
    <property type="project" value="TreeGrafter"/>
</dbReference>
<dbReference type="SMART" id="SM00028">
    <property type="entry name" value="TPR"/>
    <property type="match status" value="6"/>
</dbReference>
<comment type="similarity">
    <text evidence="2">Belongs to the APC3/CDC27 family.</text>
</comment>
<dbReference type="Gene3D" id="1.25.40.10">
    <property type="entry name" value="Tetratricopeptide repeat domain"/>
    <property type="match status" value="2"/>
</dbReference>
<reference evidence="4" key="1">
    <citation type="submission" date="2021-09" db="EMBL/GenBank/DDBJ databases">
        <authorList>
            <consortium name="AG Swart"/>
            <person name="Singh M."/>
            <person name="Singh A."/>
            <person name="Seah K."/>
            <person name="Emmerich C."/>
        </authorList>
    </citation>
    <scope>NUCLEOTIDE SEQUENCE</scope>
    <source>
        <strain evidence="4">ATCC30299</strain>
    </source>
</reference>
<evidence type="ECO:0000256" key="3">
    <source>
        <dbReference type="PROSITE-ProRule" id="PRU00339"/>
    </source>
</evidence>
<evidence type="ECO:0000313" key="5">
    <source>
        <dbReference type="Proteomes" id="UP001162131"/>
    </source>
</evidence>
<dbReference type="EMBL" id="CAJZBQ010000005">
    <property type="protein sequence ID" value="CAG9312024.1"/>
    <property type="molecule type" value="Genomic_DNA"/>
</dbReference>
<protein>
    <recommendedName>
        <fullName evidence="6">Tetratricopeptide repeat protein</fullName>
    </recommendedName>
</protein>
<dbReference type="PROSITE" id="PS50005">
    <property type="entry name" value="TPR"/>
    <property type="match status" value="3"/>
</dbReference>
<dbReference type="InterPro" id="IPR015374">
    <property type="entry name" value="ChAPs"/>
</dbReference>
<keyword evidence="5" id="KW-1185">Reference proteome</keyword>
<dbReference type="GO" id="GO:0034044">
    <property type="term" value="C:exomer complex"/>
    <property type="evidence" value="ECO:0007669"/>
    <property type="project" value="UniProtKB-ARBA"/>
</dbReference>
<accession>A0AAU9IJP7</accession>
<proteinExistence type="inferred from homology"/>
<dbReference type="PANTHER" id="PTHR12558">
    <property type="entry name" value="CELL DIVISION CYCLE 16,23,27"/>
    <property type="match status" value="1"/>
</dbReference>
<dbReference type="Pfam" id="PF13181">
    <property type="entry name" value="TPR_8"/>
    <property type="match status" value="1"/>
</dbReference>
<feature type="repeat" description="TPR" evidence="3">
    <location>
        <begin position="87"/>
        <end position="120"/>
    </location>
</feature>
<name>A0AAU9IJP7_9CILI</name>
<comment type="caution">
    <text evidence="4">The sequence shown here is derived from an EMBL/GenBank/DDBJ whole genome shotgun (WGS) entry which is preliminary data.</text>
</comment>
<dbReference type="GO" id="GO:0006893">
    <property type="term" value="P:Golgi to plasma membrane transport"/>
    <property type="evidence" value="ECO:0007669"/>
    <property type="project" value="UniProtKB-ARBA"/>
</dbReference>
<dbReference type="InterPro" id="IPR019734">
    <property type="entry name" value="TPR_rpt"/>
</dbReference>
<organism evidence="4 5">
    <name type="scientific">Blepharisma stoltei</name>
    <dbReference type="NCBI Taxonomy" id="1481888"/>
    <lineage>
        <taxon>Eukaryota</taxon>
        <taxon>Sar</taxon>
        <taxon>Alveolata</taxon>
        <taxon>Ciliophora</taxon>
        <taxon>Postciliodesmatophora</taxon>
        <taxon>Heterotrichea</taxon>
        <taxon>Heterotrichida</taxon>
        <taxon>Blepharismidae</taxon>
        <taxon>Blepharisma</taxon>
    </lineage>
</organism>
<dbReference type="Proteomes" id="UP001162131">
    <property type="component" value="Unassembled WGS sequence"/>
</dbReference>
<evidence type="ECO:0000256" key="2">
    <source>
        <dbReference type="ARBA" id="ARBA00038210"/>
    </source>
</evidence>
<keyword evidence="1 3" id="KW-0802">TPR repeat</keyword>
<dbReference type="PANTHER" id="PTHR12558:SF13">
    <property type="entry name" value="CELL DIVISION CYCLE PROTEIN 27 HOMOLOG"/>
    <property type="match status" value="1"/>
</dbReference>
<dbReference type="InterPro" id="IPR011990">
    <property type="entry name" value="TPR-like_helical_dom_sf"/>
</dbReference>
<dbReference type="AlphaFoldDB" id="A0AAU9IJP7"/>
<sequence length="406" mass="46850">MSYRELLQGYEGESSQLDDIAEAIEYHLSVGDFTTASNVLCQLVALDNYNAVEWTKLGHCYLLLERLDESFQAYTNAHSVLKDSAPAQLWYGLGLLCFKCRLFDMAERYLEAALKADPKFEYTSHIYLKLGIINKRSKQYLKAITYLRNCLNAKDLGLEKTVETLCQIANCLEVSRKIYAIELYQVARSLKADVKTTACLGWGFFVNKDFDKAISTFNEALKLAENPDSKPYCDIIYLKARCLMETKSFHRALSLLTSITCKYPQEPIYKMSLSVVYVELEQCQNALSCLYSCLTLRYDETEVYINLGIVNELMFIREDAMTWYQKVIDKDPNNNIAAHRLKLLSKHKNKPRNIPEPLQPNIDITEFPFRNVEWTYQQTVYPQNWLKSNIIQETSILGIADNVYTK</sequence>
<evidence type="ECO:0000256" key="1">
    <source>
        <dbReference type="ARBA" id="ARBA00022803"/>
    </source>
</evidence>
<feature type="repeat" description="TPR" evidence="3">
    <location>
        <begin position="301"/>
        <end position="334"/>
    </location>
</feature>
<gene>
    <name evidence="4" type="ORF">BSTOLATCC_MIC5282</name>
</gene>
<dbReference type="Pfam" id="PF09295">
    <property type="entry name" value="ChAPs"/>
    <property type="match status" value="1"/>
</dbReference>
<evidence type="ECO:0000313" key="4">
    <source>
        <dbReference type="EMBL" id="CAG9312024.1"/>
    </source>
</evidence>
<feature type="repeat" description="TPR" evidence="3">
    <location>
        <begin position="194"/>
        <end position="227"/>
    </location>
</feature>
<dbReference type="SUPFAM" id="SSF48452">
    <property type="entry name" value="TPR-like"/>
    <property type="match status" value="2"/>
</dbReference>
<evidence type="ECO:0008006" key="6">
    <source>
        <dbReference type="Google" id="ProtNLM"/>
    </source>
</evidence>